<gene>
    <name evidence="7" type="ORF">HPP92_013112</name>
</gene>
<evidence type="ECO:0000313" key="7">
    <source>
        <dbReference type="EMBL" id="KAG0478393.1"/>
    </source>
</evidence>
<evidence type="ECO:0008006" key="9">
    <source>
        <dbReference type="Google" id="ProtNLM"/>
    </source>
</evidence>
<evidence type="ECO:0000256" key="1">
    <source>
        <dbReference type="ARBA" id="ARBA00010617"/>
    </source>
</evidence>
<dbReference type="InterPro" id="IPR001128">
    <property type="entry name" value="Cyt_P450"/>
</dbReference>
<dbReference type="Gene3D" id="1.10.630.10">
    <property type="entry name" value="Cytochrome P450"/>
    <property type="match status" value="1"/>
</dbReference>
<dbReference type="PANTHER" id="PTHR47953">
    <property type="entry name" value="OS08G0105600 PROTEIN"/>
    <property type="match status" value="1"/>
</dbReference>
<protein>
    <recommendedName>
        <fullName evidence="9">Cytochrome P450</fullName>
    </recommendedName>
</protein>
<dbReference type="GO" id="GO:0020037">
    <property type="term" value="F:heme binding"/>
    <property type="evidence" value="ECO:0007669"/>
    <property type="project" value="InterPro"/>
</dbReference>
<dbReference type="PRINTS" id="PR00465">
    <property type="entry name" value="EP450IV"/>
</dbReference>
<dbReference type="Pfam" id="PF00067">
    <property type="entry name" value="p450"/>
    <property type="match status" value="1"/>
</dbReference>
<reference evidence="7 8" key="1">
    <citation type="journal article" date="2020" name="Nat. Food">
        <title>A phased Vanilla planifolia genome enables genetic improvement of flavour and production.</title>
        <authorList>
            <person name="Hasing T."/>
            <person name="Tang H."/>
            <person name="Brym M."/>
            <person name="Khazi F."/>
            <person name="Huang T."/>
            <person name="Chambers A.H."/>
        </authorList>
    </citation>
    <scope>NUCLEOTIDE SEQUENCE [LARGE SCALE GENOMIC DNA]</scope>
    <source>
        <tissue evidence="7">Leaf</tissue>
    </source>
</reference>
<dbReference type="PANTHER" id="PTHR47953:SF5">
    <property type="entry name" value="CYTOCHROME P450 71AV8-LIKE"/>
    <property type="match status" value="1"/>
</dbReference>
<dbReference type="InterPro" id="IPR002403">
    <property type="entry name" value="Cyt_P450_E_grp-IV"/>
</dbReference>
<dbReference type="Proteomes" id="UP000639772">
    <property type="component" value="Chromosome 6"/>
</dbReference>
<evidence type="ECO:0000256" key="5">
    <source>
        <dbReference type="ARBA" id="ARBA00023004"/>
    </source>
</evidence>
<dbReference type="OrthoDB" id="1055148at2759"/>
<keyword evidence="4" id="KW-0560">Oxidoreductase</keyword>
<name>A0A835QV07_VANPL</name>
<evidence type="ECO:0000256" key="4">
    <source>
        <dbReference type="ARBA" id="ARBA00023002"/>
    </source>
</evidence>
<keyword evidence="2" id="KW-0349">Heme</keyword>
<dbReference type="InterPro" id="IPR052306">
    <property type="entry name" value="CYP450_71D"/>
</dbReference>
<dbReference type="AlphaFoldDB" id="A0A835QV07"/>
<sequence length="182" mass="20383">MGDDRARPESPFHAKAQAEVRTALKGKTKIKEKDINKLTYLNNVIKQTLRVHPVVSLVPRLCCETVELGEYTVPAGSRVVVNAWAIMRDARWWEGPERFMPEKFEKLEALDSGGVAAFDYIPFGGGRRFFPRMAFAYASRSTGLMCLFSLRLGVAGAMTPRRVGRGRRLGYFADYKGSYGAL</sequence>
<comment type="caution">
    <text evidence="7">The sequence shown here is derived from an EMBL/GenBank/DDBJ whole genome shotgun (WGS) entry which is preliminary data.</text>
</comment>
<dbReference type="InterPro" id="IPR036396">
    <property type="entry name" value="Cyt_P450_sf"/>
</dbReference>
<dbReference type="EMBL" id="JADCNM010000006">
    <property type="protein sequence ID" value="KAG0478393.1"/>
    <property type="molecule type" value="Genomic_DNA"/>
</dbReference>
<dbReference type="GO" id="GO:0016705">
    <property type="term" value="F:oxidoreductase activity, acting on paired donors, with incorporation or reduction of molecular oxygen"/>
    <property type="evidence" value="ECO:0007669"/>
    <property type="project" value="InterPro"/>
</dbReference>
<dbReference type="SUPFAM" id="SSF48264">
    <property type="entry name" value="Cytochrome P450"/>
    <property type="match status" value="1"/>
</dbReference>
<evidence type="ECO:0000256" key="6">
    <source>
        <dbReference type="ARBA" id="ARBA00023033"/>
    </source>
</evidence>
<keyword evidence="5" id="KW-0408">Iron</keyword>
<organism evidence="7 8">
    <name type="scientific">Vanilla planifolia</name>
    <name type="common">Vanilla</name>
    <dbReference type="NCBI Taxonomy" id="51239"/>
    <lineage>
        <taxon>Eukaryota</taxon>
        <taxon>Viridiplantae</taxon>
        <taxon>Streptophyta</taxon>
        <taxon>Embryophyta</taxon>
        <taxon>Tracheophyta</taxon>
        <taxon>Spermatophyta</taxon>
        <taxon>Magnoliopsida</taxon>
        <taxon>Liliopsida</taxon>
        <taxon>Asparagales</taxon>
        <taxon>Orchidaceae</taxon>
        <taxon>Vanilloideae</taxon>
        <taxon>Vanilleae</taxon>
        <taxon>Vanilla</taxon>
    </lineage>
</organism>
<evidence type="ECO:0000256" key="2">
    <source>
        <dbReference type="ARBA" id="ARBA00022617"/>
    </source>
</evidence>
<proteinExistence type="inferred from homology"/>
<dbReference type="GO" id="GO:0004497">
    <property type="term" value="F:monooxygenase activity"/>
    <property type="evidence" value="ECO:0007669"/>
    <property type="project" value="UniProtKB-KW"/>
</dbReference>
<keyword evidence="3" id="KW-0479">Metal-binding</keyword>
<evidence type="ECO:0000256" key="3">
    <source>
        <dbReference type="ARBA" id="ARBA00022723"/>
    </source>
</evidence>
<accession>A0A835QV07</accession>
<dbReference type="GO" id="GO:0005506">
    <property type="term" value="F:iron ion binding"/>
    <property type="evidence" value="ECO:0007669"/>
    <property type="project" value="InterPro"/>
</dbReference>
<keyword evidence="6" id="KW-0503">Monooxygenase</keyword>
<comment type="similarity">
    <text evidence="1">Belongs to the cytochrome P450 family.</text>
</comment>
<evidence type="ECO:0000313" key="8">
    <source>
        <dbReference type="Proteomes" id="UP000639772"/>
    </source>
</evidence>